<keyword evidence="5" id="KW-1185">Reference proteome</keyword>
<feature type="domain" description="HTH tetR-type" evidence="3">
    <location>
        <begin position="8"/>
        <end position="68"/>
    </location>
</feature>
<dbReference type="InterPro" id="IPR050109">
    <property type="entry name" value="HTH-type_TetR-like_transc_reg"/>
</dbReference>
<evidence type="ECO:0000256" key="1">
    <source>
        <dbReference type="ARBA" id="ARBA00023125"/>
    </source>
</evidence>
<evidence type="ECO:0000259" key="3">
    <source>
        <dbReference type="PROSITE" id="PS50977"/>
    </source>
</evidence>
<evidence type="ECO:0000313" key="4">
    <source>
        <dbReference type="EMBL" id="MFM4893104.1"/>
    </source>
</evidence>
<dbReference type="PANTHER" id="PTHR30055:SF146">
    <property type="entry name" value="HTH-TYPE TRANSCRIPTIONAL DUAL REGULATOR CECR"/>
    <property type="match status" value="1"/>
</dbReference>
<gene>
    <name evidence="4" type="ORF">ACEUDJ_09570</name>
</gene>
<comment type="caution">
    <text evidence="4">The sequence shown here is derived from an EMBL/GenBank/DDBJ whole genome shotgun (WGS) entry which is preliminary data.</text>
</comment>
<keyword evidence="1 2" id="KW-0238">DNA-binding</keyword>
<dbReference type="Pfam" id="PF00440">
    <property type="entry name" value="TetR_N"/>
    <property type="match status" value="1"/>
</dbReference>
<accession>A0ABW9GPL5</accession>
<dbReference type="PRINTS" id="PR00455">
    <property type="entry name" value="HTHTETR"/>
</dbReference>
<dbReference type="GeneID" id="97220609"/>
<reference evidence="4 5" key="1">
    <citation type="submission" date="2024-09" db="EMBL/GenBank/DDBJ databases">
        <title>Aeromonas strains Genome sequencing and assembly.</title>
        <authorList>
            <person name="Hu X."/>
            <person name="Tang B."/>
        </authorList>
    </citation>
    <scope>NUCLEOTIDE SEQUENCE [LARGE SCALE GENOMIC DNA]</scope>
    <source>
        <strain evidence="4 5">NB23SCDHY001</strain>
    </source>
</reference>
<organism evidence="4 5">
    <name type="scientific">Aeromonas bivalvium</name>
    <dbReference type="NCBI Taxonomy" id="440079"/>
    <lineage>
        <taxon>Bacteria</taxon>
        <taxon>Pseudomonadati</taxon>
        <taxon>Pseudomonadota</taxon>
        <taxon>Gammaproteobacteria</taxon>
        <taxon>Aeromonadales</taxon>
        <taxon>Aeromonadaceae</taxon>
        <taxon>Aeromonas</taxon>
    </lineage>
</organism>
<dbReference type="PROSITE" id="PS50977">
    <property type="entry name" value="HTH_TETR_2"/>
    <property type="match status" value="1"/>
</dbReference>
<name>A0ABW9GPL5_9GAMM</name>
<proteinExistence type="predicted"/>
<dbReference type="RefSeq" id="WP_111875024.1">
    <property type="nucleotide sequence ID" value="NZ_JBGWZZ010000003.1"/>
</dbReference>
<dbReference type="InterPro" id="IPR039536">
    <property type="entry name" value="TetR_C_Proteobacteria"/>
</dbReference>
<dbReference type="InterPro" id="IPR001647">
    <property type="entry name" value="HTH_TetR"/>
</dbReference>
<protein>
    <submittedName>
        <fullName evidence="4">TetR/AcrR family transcriptional regulator</fullName>
    </submittedName>
</protein>
<evidence type="ECO:0000313" key="5">
    <source>
        <dbReference type="Proteomes" id="UP001630969"/>
    </source>
</evidence>
<sequence length="201" mass="22147">MNKSPRSQKKRAAILEAAGQLFCEQGPHQVSMDMVASAAGVSKQTVYSHFTSKELLFAEAVGAKCHNDELSAALLEQGGSVRESLLLFGRGFRRLVLSEQAINIFRTCVGSNDEQLSALFFEAGPVQVLGILAQWLERQKQLGLLHHPDSQDAALQLLLMWQGKDRIRRELGLPLMESPAQQEAWLNSCIDLFLSASTPQS</sequence>
<dbReference type="Gene3D" id="1.10.357.10">
    <property type="entry name" value="Tetracycline Repressor, domain 2"/>
    <property type="match status" value="1"/>
</dbReference>
<dbReference type="SUPFAM" id="SSF46689">
    <property type="entry name" value="Homeodomain-like"/>
    <property type="match status" value="1"/>
</dbReference>
<dbReference type="InterPro" id="IPR009057">
    <property type="entry name" value="Homeodomain-like_sf"/>
</dbReference>
<feature type="DNA-binding region" description="H-T-H motif" evidence="2">
    <location>
        <begin position="31"/>
        <end position="50"/>
    </location>
</feature>
<evidence type="ECO:0000256" key="2">
    <source>
        <dbReference type="PROSITE-ProRule" id="PRU00335"/>
    </source>
</evidence>
<dbReference type="Proteomes" id="UP001630969">
    <property type="component" value="Unassembled WGS sequence"/>
</dbReference>
<dbReference type="Gene3D" id="1.10.10.60">
    <property type="entry name" value="Homeodomain-like"/>
    <property type="match status" value="1"/>
</dbReference>
<dbReference type="PANTHER" id="PTHR30055">
    <property type="entry name" value="HTH-TYPE TRANSCRIPTIONAL REGULATOR RUTR"/>
    <property type="match status" value="1"/>
</dbReference>
<dbReference type="Pfam" id="PF14246">
    <property type="entry name" value="TetR_C_7"/>
    <property type="match status" value="1"/>
</dbReference>
<dbReference type="EMBL" id="JBGXBU010000003">
    <property type="protein sequence ID" value="MFM4893104.1"/>
    <property type="molecule type" value="Genomic_DNA"/>
</dbReference>